<sequence>MNSVYLQYKRQLKYLAVILVKLFKKHPTLSQDDYHEYGNIQGTNDHAYGNIQGTNDHEYGNIQGTNDHEYGNIQGTNDHEYGNIQGTNDHEYGNMGDHKRLRGHNVTLTS</sequence>
<evidence type="ECO:0000313" key="3">
    <source>
        <dbReference type="Proteomes" id="UP001054945"/>
    </source>
</evidence>
<evidence type="ECO:0000256" key="1">
    <source>
        <dbReference type="SAM" id="MobiDB-lite"/>
    </source>
</evidence>
<name>A0AAV4X563_CAEEX</name>
<keyword evidence="3" id="KW-1185">Reference proteome</keyword>
<dbReference type="EMBL" id="BPLR01017242">
    <property type="protein sequence ID" value="GIY89679.1"/>
    <property type="molecule type" value="Genomic_DNA"/>
</dbReference>
<reference evidence="2 3" key="1">
    <citation type="submission" date="2021-06" db="EMBL/GenBank/DDBJ databases">
        <title>Caerostris extrusa draft genome.</title>
        <authorList>
            <person name="Kono N."/>
            <person name="Arakawa K."/>
        </authorList>
    </citation>
    <scope>NUCLEOTIDE SEQUENCE [LARGE SCALE GENOMIC DNA]</scope>
</reference>
<evidence type="ECO:0000313" key="2">
    <source>
        <dbReference type="EMBL" id="GIY89679.1"/>
    </source>
</evidence>
<feature type="region of interest" description="Disordered" evidence="1">
    <location>
        <begin position="90"/>
        <end position="110"/>
    </location>
</feature>
<protein>
    <submittedName>
        <fullName evidence="2">Uncharacterized protein</fullName>
    </submittedName>
</protein>
<gene>
    <name evidence="2" type="ORF">CEXT_487361</name>
</gene>
<accession>A0AAV4X563</accession>
<dbReference type="Proteomes" id="UP001054945">
    <property type="component" value="Unassembled WGS sequence"/>
</dbReference>
<organism evidence="2 3">
    <name type="scientific">Caerostris extrusa</name>
    <name type="common">Bark spider</name>
    <name type="synonym">Caerostris bankana</name>
    <dbReference type="NCBI Taxonomy" id="172846"/>
    <lineage>
        <taxon>Eukaryota</taxon>
        <taxon>Metazoa</taxon>
        <taxon>Ecdysozoa</taxon>
        <taxon>Arthropoda</taxon>
        <taxon>Chelicerata</taxon>
        <taxon>Arachnida</taxon>
        <taxon>Araneae</taxon>
        <taxon>Araneomorphae</taxon>
        <taxon>Entelegynae</taxon>
        <taxon>Araneoidea</taxon>
        <taxon>Araneidae</taxon>
        <taxon>Caerostris</taxon>
    </lineage>
</organism>
<comment type="caution">
    <text evidence="2">The sequence shown here is derived from an EMBL/GenBank/DDBJ whole genome shotgun (WGS) entry which is preliminary data.</text>
</comment>
<proteinExistence type="predicted"/>
<dbReference type="AlphaFoldDB" id="A0AAV4X563"/>